<evidence type="ECO:0000256" key="1">
    <source>
        <dbReference type="ARBA" id="ARBA00022729"/>
    </source>
</evidence>
<dbReference type="InterPro" id="IPR051299">
    <property type="entry name" value="AB_hydrolase_lip/est"/>
</dbReference>
<comment type="caution">
    <text evidence="5">The sequence shown here is derived from an EMBL/GenBank/DDBJ whole genome shotgun (WGS) entry which is preliminary data.</text>
</comment>
<feature type="signal peptide" evidence="3">
    <location>
        <begin position="1"/>
        <end position="18"/>
    </location>
</feature>
<feature type="domain" description="Fungal lipase-type" evidence="4">
    <location>
        <begin position="94"/>
        <end position="227"/>
    </location>
</feature>
<evidence type="ECO:0000259" key="4">
    <source>
        <dbReference type="Pfam" id="PF01764"/>
    </source>
</evidence>
<dbReference type="GO" id="GO:0072330">
    <property type="term" value="P:monocarboxylic acid biosynthetic process"/>
    <property type="evidence" value="ECO:0007669"/>
    <property type="project" value="UniProtKB-ARBA"/>
</dbReference>
<evidence type="ECO:0000313" key="5">
    <source>
        <dbReference type="EMBL" id="KAJ5105941.1"/>
    </source>
</evidence>
<dbReference type="GO" id="GO:0016787">
    <property type="term" value="F:hydrolase activity"/>
    <property type="evidence" value="ECO:0007669"/>
    <property type="project" value="UniProtKB-KW"/>
</dbReference>
<sequence length="301" mass="32109">MLFYSVFAGIALISYATAIPTLQSRATDGVIFIHSVEDPDAFAGLRRAAQLSSAAYTGCTSKAFDVKITKRIQDTLTDTQGYVGYSETEKKISVVMRGSTTMTDILNDINTTLVTPTLSGVQFPSGAKIMRGINRPWSAVHDTVISEVESLVKKYPDYILESTGHSLGGALTYISYVALASNFPGKETTSNSLAAFPIGNSAFAQFAGSLSGTMNRGNNIADGVPTTLLTLFIPENMYVTIPYSFEHYGTEYYSSGTERSCQKCEGQRDRSCSAGNGKLGVTSGHFSSFGISMGLAGCGIL</sequence>
<reference evidence="5" key="1">
    <citation type="submission" date="2022-11" db="EMBL/GenBank/DDBJ databases">
        <authorList>
            <person name="Petersen C."/>
        </authorList>
    </citation>
    <scope>NUCLEOTIDE SEQUENCE</scope>
    <source>
        <strain evidence="5">IBT 34128</strain>
    </source>
</reference>
<dbReference type="PANTHER" id="PTHR46640">
    <property type="entry name" value="TRIACYLGLYCEROL LIPASE, PUTATIVE (AFU_ORTHOLOGUE AFUA_6G06510)-RELATED"/>
    <property type="match status" value="1"/>
</dbReference>
<dbReference type="EMBL" id="JAPMSZ010000004">
    <property type="protein sequence ID" value="KAJ5105941.1"/>
    <property type="molecule type" value="Genomic_DNA"/>
</dbReference>
<dbReference type="InterPro" id="IPR029058">
    <property type="entry name" value="AB_hydrolase_fold"/>
</dbReference>
<evidence type="ECO:0000256" key="3">
    <source>
        <dbReference type="SAM" id="SignalP"/>
    </source>
</evidence>
<evidence type="ECO:0000256" key="2">
    <source>
        <dbReference type="ARBA" id="ARBA00022801"/>
    </source>
</evidence>
<keyword evidence="1 3" id="KW-0732">Signal</keyword>
<accession>A0A9W9FT24</accession>
<dbReference type="PANTHER" id="PTHR46640:SF1">
    <property type="entry name" value="FUNGAL LIPASE-LIKE DOMAIN-CONTAINING PROTEIN-RELATED"/>
    <property type="match status" value="1"/>
</dbReference>
<dbReference type="OrthoDB" id="426718at2759"/>
<name>A0A9W9FT24_9EURO</name>
<dbReference type="GO" id="GO:0006629">
    <property type="term" value="P:lipid metabolic process"/>
    <property type="evidence" value="ECO:0007669"/>
    <property type="project" value="InterPro"/>
</dbReference>
<dbReference type="AlphaFoldDB" id="A0A9W9FT24"/>
<feature type="chain" id="PRO_5040857135" description="Fungal lipase-type domain-containing protein" evidence="3">
    <location>
        <begin position="19"/>
        <end position="301"/>
    </location>
</feature>
<organism evidence="5 6">
    <name type="scientific">Penicillium alfredii</name>
    <dbReference type="NCBI Taxonomy" id="1506179"/>
    <lineage>
        <taxon>Eukaryota</taxon>
        <taxon>Fungi</taxon>
        <taxon>Dikarya</taxon>
        <taxon>Ascomycota</taxon>
        <taxon>Pezizomycotina</taxon>
        <taxon>Eurotiomycetes</taxon>
        <taxon>Eurotiomycetidae</taxon>
        <taxon>Eurotiales</taxon>
        <taxon>Aspergillaceae</taxon>
        <taxon>Penicillium</taxon>
    </lineage>
</organism>
<gene>
    <name evidence="5" type="ORF">NUU61_003288</name>
</gene>
<keyword evidence="2" id="KW-0378">Hydrolase</keyword>
<reference evidence="5" key="2">
    <citation type="journal article" date="2023" name="IMA Fungus">
        <title>Comparative genomic study of the Penicillium genus elucidates a diverse pangenome and 15 lateral gene transfer events.</title>
        <authorList>
            <person name="Petersen C."/>
            <person name="Sorensen T."/>
            <person name="Nielsen M.R."/>
            <person name="Sondergaard T.E."/>
            <person name="Sorensen J.L."/>
            <person name="Fitzpatrick D.A."/>
            <person name="Frisvad J.C."/>
            <person name="Nielsen K.L."/>
        </authorList>
    </citation>
    <scope>NUCLEOTIDE SEQUENCE</scope>
    <source>
        <strain evidence="5">IBT 34128</strain>
    </source>
</reference>
<dbReference type="GO" id="GO:0017000">
    <property type="term" value="P:antibiotic biosynthetic process"/>
    <property type="evidence" value="ECO:0007669"/>
    <property type="project" value="UniProtKB-ARBA"/>
</dbReference>
<dbReference type="Pfam" id="PF01764">
    <property type="entry name" value="Lipase_3"/>
    <property type="match status" value="1"/>
</dbReference>
<dbReference type="InterPro" id="IPR002921">
    <property type="entry name" value="Fungal_lipase-type"/>
</dbReference>
<dbReference type="Proteomes" id="UP001141434">
    <property type="component" value="Unassembled WGS sequence"/>
</dbReference>
<dbReference type="CDD" id="cd00519">
    <property type="entry name" value="Lipase_3"/>
    <property type="match status" value="1"/>
</dbReference>
<keyword evidence="6" id="KW-1185">Reference proteome</keyword>
<proteinExistence type="predicted"/>
<evidence type="ECO:0000313" key="6">
    <source>
        <dbReference type="Proteomes" id="UP001141434"/>
    </source>
</evidence>
<dbReference type="Gene3D" id="3.40.50.1820">
    <property type="entry name" value="alpha/beta hydrolase"/>
    <property type="match status" value="1"/>
</dbReference>
<dbReference type="SUPFAM" id="SSF53474">
    <property type="entry name" value="alpha/beta-Hydrolases"/>
    <property type="match status" value="1"/>
</dbReference>
<protein>
    <recommendedName>
        <fullName evidence="4">Fungal lipase-type domain-containing protein</fullName>
    </recommendedName>
</protein>
<dbReference type="RefSeq" id="XP_056514937.1">
    <property type="nucleotide sequence ID" value="XM_056653870.1"/>
</dbReference>
<dbReference type="GeneID" id="81393038"/>